<dbReference type="PANTHER" id="PTHR30154:SF34">
    <property type="entry name" value="TRANSCRIPTIONAL REGULATOR AZLB"/>
    <property type="match status" value="1"/>
</dbReference>
<organism evidence="5 6">
    <name type="scientific">Tritonibacter mobilis F1926</name>
    <dbReference type="NCBI Taxonomy" id="1265309"/>
    <lineage>
        <taxon>Bacteria</taxon>
        <taxon>Pseudomonadati</taxon>
        <taxon>Pseudomonadota</taxon>
        <taxon>Alphaproteobacteria</taxon>
        <taxon>Rhodobacterales</taxon>
        <taxon>Paracoccaceae</taxon>
        <taxon>Tritonibacter</taxon>
    </lineage>
</organism>
<dbReference type="EMBL" id="CP015230">
    <property type="protein sequence ID" value="ANP40620.1"/>
    <property type="molecule type" value="Genomic_DNA"/>
</dbReference>
<proteinExistence type="predicted"/>
<dbReference type="PROSITE" id="PS50956">
    <property type="entry name" value="HTH_ASNC_2"/>
    <property type="match status" value="1"/>
</dbReference>
<evidence type="ECO:0000259" key="4">
    <source>
        <dbReference type="PROSITE" id="PS50956"/>
    </source>
</evidence>
<accession>A0A1B1A1Z5</accession>
<dbReference type="Pfam" id="PF13404">
    <property type="entry name" value="HTH_AsnC-type"/>
    <property type="match status" value="1"/>
</dbReference>
<dbReference type="Gene3D" id="3.30.70.920">
    <property type="match status" value="1"/>
</dbReference>
<dbReference type="GO" id="GO:0043565">
    <property type="term" value="F:sequence-specific DNA binding"/>
    <property type="evidence" value="ECO:0007669"/>
    <property type="project" value="InterPro"/>
</dbReference>
<dbReference type="SUPFAM" id="SSF54909">
    <property type="entry name" value="Dimeric alpha+beta barrel"/>
    <property type="match status" value="1"/>
</dbReference>
<evidence type="ECO:0000313" key="6">
    <source>
        <dbReference type="Proteomes" id="UP000013243"/>
    </source>
</evidence>
<keyword evidence="1" id="KW-0805">Transcription regulation</keyword>
<dbReference type="OrthoDB" id="9809462at2"/>
<protein>
    <submittedName>
        <fullName evidence="5">AsnC family transcriptional regulator</fullName>
    </submittedName>
</protein>
<keyword evidence="3" id="KW-0804">Transcription</keyword>
<dbReference type="GO" id="GO:0005829">
    <property type="term" value="C:cytosol"/>
    <property type="evidence" value="ECO:0007669"/>
    <property type="project" value="TreeGrafter"/>
</dbReference>
<keyword evidence="2" id="KW-0238">DNA-binding</keyword>
<evidence type="ECO:0000256" key="3">
    <source>
        <dbReference type="ARBA" id="ARBA00023163"/>
    </source>
</evidence>
<dbReference type="PRINTS" id="PR00033">
    <property type="entry name" value="HTHASNC"/>
</dbReference>
<dbReference type="STRING" id="1265309.K529_007580"/>
<dbReference type="InterPro" id="IPR036390">
    <property type="entry name" value="WH_DNA-bd_sf"/>
</dbReference>
<dbReference type="InterPro" id="IPR036388">
    <property type="entry name" value="WH-like_DNA-bd_sf"/>
</dbReference>
<name>A0A1B1A1Z5_9RHOB</name>
<evidence type="ECO:0000256" key="2">
    <source>
        <dbReference type="ARBA" id="ARBA00023125"/>
    </source>
</evidence>
<dbReference type="PANTHER" id="PTHR30154">
    <property type="entry name" value="LEUCINE-RESPONSIVE REGULATORY PROTEIN"/>
    <property type="match status" value="1"/>
</dbReference>
<sequence>MDLDPTNRRILAELTRNARQSTAAIGRAVNLSRQAVQDRIRAMEDQNLITGYHVAVTETAAPLRAMILLRFATRPCAPALEWLSATPGITYVASLVGDWDAMAMVAVADTDALTQLNDQIAKSPLIERAQSQIVLKEQR</sequence>
<dbReference type="KEGG" id="rmb:K529_007580"/>
<dbReference type="InterPro" id="IPR019888">
    <property type="entry name" value="Tscrpt_reg_AsnC-like"/>
</dbReference>
<dbReference type="Pfam" id="PF01037">
    <property type="entry name" value="AsnC_trans_reg"/>
    <property type="match status" value="1"/>
</dbReference>
<dbReference type="Gene3D" id="1.10.10.10">
    <property type="entry name" value="Winged helix-like DNA-binding domain superfamily/Winged helix DNA-binding domain"/>
    <property type="match status" value="1"/>
</dbReference>
<dbReference type="Proteomes" id="UP000013243">
    <property type="component" value="Chromosome"/>
</dbReference>
<feature type="domain" description="HTH asnC-type" evidence="4">
    <location>
        <begin position="3"/>
        <end position="90"/>
    </location>
</feature>
<gene>
    <name evidence="5" type="ORF">K529_007580</name>
</gene>
<dbReference type="GO" id="GO:0043200">
    <property type="term" value="P:response to amino acid"/>
    <property type="evidence" value="ECO:0007669"/>
    <property type="project" value="TreeGrafter"/>
</dbReference>
<dbReference type="InterPro" id="IPR000485">
    <property type="entry name" value="AsnC-type_HTH_dom"/>
</dbReference>
<dbReference type="InterPro" id="IPR019887">
    <property type="entry name" value="Tscrpt_reg_AsnC/Lrp_C"/>
</dbReference>
<dbReference type="InterPro" id="IPR011008">
    <property type="entry name" value="Dimeric_a/b-barrel"/>
</dbReference>
<dbReference type="GeneID" id="28249682"/>
<evidence type="ECO:0000313" key="5">
    <source>
        <dbReference type="EMBL" id="ANP40620.1"/>
    </source>
</evidence>
<dbReference type="AlphaFoldDB" id="A0A1B1A1Z5"/>
<dbReference type="SUPFAM" id="SSF46785">
    <property type="entry name" value="Winged helix' DNA-binding domain"/>
    <property type="match status" value="1"/>
</dbReference>
<dbReference type="SMART" id="SM00344">
    <property type="entry name" value="HTH_ASNC"/>
    <property type="match status" value="1"/>
</dbReference>
<evidence type="ECO:0000256" key="1">
    <source>
        <dbReference type="ARBA" id="ARBA00023015"/>
    </source>
</evidence>
<reference evidence="5 6" key="1">
    <citation type="journal article" date="2016" name="ISME J.">
        <title>Global occurrence and heterogeneity of the Roseobacter-clade species Ruegeria mobilis.</title>
        <authorList>
            <person name="Sonnenschein E."/>
            <person name="Gram L."/>
        </authorList>
    </citation>
    <scope>NUCLEOTIDE SEQUENCE [LARGE SCALE GENOMIC DNA]</scope>
    <source>
        <strain evidence="5 6">F1926</strain>
    </source>
</reference>
<dbReference type="RefSeq" id="WP_005659797.1">
    <property type="nucleotide sequence ID" value="NZ_CP015230.1"/>
</dbReference>